<reference evidence="8" key="1">
    <citation type="journal article" date="2019" name="Int. J. Syst. Evol. Microbiol.">
        <title>The Global Catalogue of Microorganisms (GCM) 10K type strain sequencing project: providing services to taxonomists for standard genome sequencing and annotation.</title>
        <authorList>
            <consortium name="The Broad Institute Genomics Platform"/>
            <consortium name="The Broad Institute Genome Sequencing Center for Infectious Disease"/>
            <person name="Wu L."/>
            <person name="Ma J."/>
        </authorList>
    </citation>
    <scope>NUCLEOTIDE SEQUENCE [LARGE SCALE GENOMIC DNA]</scope>
    <source>
        <strain evidence="8">JCM 18961</strain>
    </source>
</reference>
<evidence type="ECO:0000256" key="3">
    <source>
        <dbReference type="ARBA" id="ARBA00022692"/>
    </source>
</evidence>
<feature type="transmembrane region" description="Helical" evidence="6">
    <location>
        <begin position="157"/>
        <end position="181"/>
    </location>
</feature>
<comment type="caution">
    <text evidence="7">The sequence shown here is derived from an EMBL/GenBank/DDBJ whole genome shotgun (WGS) entry which is preliminary data.</text>
</comment>
<keyword evidence="5 6" id="KW-0472">Membrane</keyword>
<keyword evidence="4 6" id="KW-1133">Transmembrane helix</keyword>
<dbReference type="EMBL" id="BAABLO010000001">
    <property type="protein sequence ID" value="GAA4713405.1"/>
    <property type="molecule type" value="Genomic_DNA"/>
</dbReference>
<feature type="transmembrane region" description="Helical" evidence="6">
    <location>
        <begin position="47"/>
        <end position="72"/>
    </location>
</feature>
<protein>
    <recommendedName>
        <fullName evidence="6">GDT1 family protein</fullName>
    </recommendedName>
</protein>
<sequence length="215" mass="23167">MARRYSRRPMELSLLTVAIVFGAIFLVELPDKTFIATLVLATRFRPLFVWIGVSLAFLVQTLVAVSVGGLLAQLPRRPVEVFAAVMFLVGGVLLLRGASKADEEEKEAEEEFSHKGAATAVGLKAIGVSFGVLFLAEWGDLSQILTATLVLRYHEPLSVFLGAFLALVVISGLATILGRVLLARVKLATIRRVGGTVCLLLALVTALEIVGVFHR</sequence>
<evidence type="ECO:0000313" key="8">
    <source>
        <dbReference type="Proteomes" id="UP001500556"/>
    </source>
</evidence>
<accession>A0ABP8XR64</accession>
<comment type="similarity">
    <text evidence="2 6">Belongs to the GDT1 family.</text>
</comment>
<evidence type="ECO:0000256" key="4">
    <source>
        <dbReference type="ARBA" id="ARBA00022989"/>
    </source>
</evidence>
<dbReference type="Pfam" id="PF01169">
    <property type="entry name" value="GDT1"/>
    <property type="match status" value="2"/>
</dbReference>
<name>A0ABP8XR64_9MICO</name>
<evidence type="ECO:0000256" key="2">
    <source>
        <dbReference type="ARBA" id="ARBA00009190"/>
    </source>
</evidence>
<dbReference type="PANTHER" id="PTHR12608:SF1">
    <property type="entry name" value="TRANSMEMBRANE PROTEIN 165"/>
    <property type="match status" value="1"/>
</dbReference>
<dbReference type="PANTHER" id="PTHR12608">
    <property type="entry name" value="TRANSMEMBRANE PROTEIN HTP-1 RELATED"/>
    <property type="match status" value="1"/>
</dbReference>
<keyword evidence="8" id="KW-1185">Reference proteome</keyword>
<proteinExistence type="inferred from homology"/>
<organism evidence="7 8">
    <name type="scientific">Pedococcus ginsenosidimutans</name>
    <dbReference type="NCBI Taxonomy" id="490570"/>
    <lineage>
        <taxon>Bacteria</taxon>
        <taxon>Bacillati</taxon>
        <taxon>Actinomycetota</taxon>
        <taxon>Actinomycetes</taxon>
        <taxon>Micrococcales</taxon>
        <taxon>Intrasporangiaceae</taxon>
        <taxon>Pedococcus</taxon>
    </lineage>
</organism>
<dbReference type="InterPro" id="IPR001727">
    <property type="entry name" value="GDT1-like"/>
</dbReference>
<evidence type="ECO:0000256" key="1">
    <source>
        <dbReference type="ARBA" id="ARBA00004141"/>
    </source>
</evidence>
<feature type="transmembrane region" description="Helical" evidence="6">
    <location>
        <begin position="79"/>
        <end position="97"/>
    </location>
</feature>
<dbReference type="Proteomes" id="UP001500556">
    <property type="component" value="Unassembled WGS sequence"/>
</dbReference>
<keyword evidence="3 6" id="KW-0812">Transmembrane</keyword>
<evidence type="ECO:0000313" key="7">
    <source>
        <dbReference type="EMBL" id="GAA4713405.1"/>
    </source>
</evidence>
<evidence type="ECO:0000256" key="6">
    <source>
        <dbReference type="RuleBase" id="RU365102"/>
    </source>
</evidence>
<feature type="transmembrane region" description="Helical" evidence="6">
    <location>
        <begin position="12"/>
        <end position="27"/>
    </location>
</feature>
<feature type="transmembrane region" description="Helical" evidence="6">
    <location>
        <begin position="193"/>
        <end position="213"/>
    </location>
</feature>
<feature type="transmembrane region" description="Helical" evidence="6">
    <location>
        <begin position="117"/>
        <end position="136"/>
    </location>
</feature>
<gene>
    <name evidence="7" type="ORF">GCM10025782_07020</name>
</gene>
<comment type="subcellular location">
    <subcellularLocation>
        <location evidence="1 6">Membrane</location>
        <topology evidence="1 6">Multi-pass membrane protein</topology>
    </subcellularLocation>
</comment>
<evidence type="ECO:0000256" key="5">
    <source>
        <dbReference type="ARBA" id="ARBA00023136"/>
    </source>
</evidence>